<keyword evidence="1" id="KW-0802">TPR repeat</keyword>
<feature type="repeat" description="TPR" evidence="1">
    <location>
        <begin position="869"/>
        <end position="902"/>
    </location>
</feature>
<organism evidence="2 3">
    <name type="scientific">Orbilia blumenaviensis</name>
    <dbReference type="NCBI Taxonomy" id="1796055"/>
    <lineage>
        <taxon>Eukaryota</taxon>
        <taxon>Fungi</taxon>
        <taxon>Dikarya</taxon>
        <taxon>Ascomycota</taxon>
        <taxon>Pezizomycotina</taxon>
        <taxon>Orbiliomycetes</taxon>
        <taxon>Orbiliales</taxon>
        <taxon>Orbiliaceae</taxon>
        <taxon>Orbilia</taxon>
    </lineage>
</organism>
<dbReference type="PROSITE" id="PS50005">
    <property type="entry name" value="TPR"/>
    <property type="match status" value="2"/>
</dbReference>
<dbReference type="Gene3D" id="3.40.50.300">
    <property type="entry name" value="P-loop containing nucleotide triphosphate hydrolases"/>
    <property type="match status" value="1"/>
</dbReference>
<evidence type="ECO:0000256" key="1">
    <source>
        <dbReference type="PROSITE-ProRule" id="PRU00339"/>
    </source>
</evidence>
<dbReference type="GO" id="GO:0009116">
    <property type="term" value="P:nucleoside metabolic process"/>
    <property type="evidence" value="ECO:0007669"/>
    <property type="project" value="InterPro"/>
</dbReference>
<evidence type="ECO:0008006" key="4">
    <source>
        <dbReference type="Google" id="ProtNLM"/>
    </source>
</evidence>
<dbReference type="InterPro" id="IPR019734">
    <property type="entry name" value="TPR_rpt"/>
</dbReference>
<dbReference type="InterPro" id="IPR035994">
    <property type="entry name" value="Nucleoside_phosphorylase_sf"/>
</dbReference>
<dbReference type="InterPro" id="IPR011990">
    <property type="entry name" value="TPR-like_helical_dom_sf"/>
</dbReference>
<dbReference type="SMART" id="SM00028">
    <property type="entry name" value="TPR"/>
    <property type="match status" value="6"/>
</dbReference>
<dbReference type="EMBL" id="JAVHNS010000004">
    <property type="protein sequence ID" value="KAK6358351.1"/>
    <property type="molecule type" value="Genomic_DNA"/>
</dbReference>
<dbReference type="Pfam" id="PF13424">
    <property type="entry name" value="TPR_12"/>
    <property type="match status" value="2"/>
</dbReference>
<dbReference type="GO" id="GO:0003824">
    <property type="term" value="F:catalytic activity"/>
    <property type="evidence" value="ECO:0007669"/>
    <property type="project" value="InterPro"/>
</dbReference>
<proteinExistence type="predicted"/>
<dbReference type="SUPFAM" id="SSF48452">
    <property type="entry name" value="TPR-like"/>
    <property type="match status" value="2"/>
</dbReference>
<protein>
    <recommendedName>
        <fullName evidence="4">NB-ARC domain-containing protein</fullName>
    </recommendedName>
</protein>
<dbReference type="PANTHER" id="PTHR46082">
    <property type="entry name" value="ATP/GTP-BINDING PROTEIN-RELATED"/>
    <property type="match status" value="1"/>
</dbReference>
<evidence type="ECO:0000313" key="2">
    <source>
        <dbReference type="EMBL" id="KAK6358351.1"/>
    </source>
</evidence>
<dbReference type="AlphaFoldDB" id="A0AAV9V8K6"/>
<name>A0AAV9V8K6_9PEZI</name>
<dbReference type="SUPFAM" id="SSF52540">
    <property type="entry name" value="P-loop containing nucleoside triphosphate hydrolases"/>
    <property type="match status" value="1"/>
</dbReference>
<dbReference type="Gene3D" id="3.40.50.1580">
    <property type="entry name" value="Nucleoside phosphorylase domain"/>
    <property type="match status" value="1"/>
</dbReference>
<evidence type="ECO:0000313" key="3">
    <source>
        <dbReference type="Proteomes" id="UP001373714"/>
    </source>
</evidence>
<feature type="repeat" description="TPR" evidence="1">
    <location>
        <begin position="913"/>
        <end position="946"/>
    </location>
</feature>
<sequence length="1057" mass="119370">MRSTFKNIKFFLMVGVGGGVPSSTHDIRLGDIIVSQPSDKCGGVLQYDFGKAKENGEFEMTGLLNAPPPVLLSAVSFMKAMDSVQLSKEIFEAARAMEGKDKTFQYPGQNNDRLFDAEYLHASSGSDSCEACDITHLVRRLERQSTHPHIHYGTIASGNQVIKDGKKRRKMGHETGAICFEMEAAGIMNDFPCIIIRGICDYCDGHKNRIWQPYAAIVAALYGKSLLDKVLTGAAAQELENETNDMNFTIPFRIPYRRNKNFMGREQELESIHQFFTESRANLSGSPSIYAITGTGGMGKTQTAVEYAFRHQTDFTSILWISAATDDSLHSSIIDSMQRIVKAQVKVTGSRTAPDADYKAIALKLGIPGLVDDNGIINSGAGDFEKVRSAMLDWLQLPGNDAWLLIFDNMDDLDITDLQDYLPSHGNGTILITSRRQEFYSLAKQNVLEGLGEESAVRLLLELAYIPYSQDTALLAAQVVKLLGFMPLAISHAGCYIYRSKTPLKEYESRYNDAFLEVQSKKPVFGWDYLNGTAATTWEVSFLAVQKQDQEAAFILLVCSYLNPEEIFIDLLSGVNMDFGQLSKTQVAEKVNLLASYSLVRIIHSDAFSIHPVVHAWTRERQLQAGLLRLQSMKNAIIVLGRACEQESLYQISRHYNLQEVIRATGHVEFLHRHLEPKLPEIFIYSEGELQIAPLRDFLISVSSIGWFLDRLNKSDQSLKWLHQVFSTSQQILGQDDSDTICFAYKIAFVLVGRARLNEALRWAQQAFDDGNRVLGADNRLVIDICEIMATIFMNMRRFDEALAFNWRVLEFHTKHRNYGQDYASMIKVSNSIGDLLFRQKHYEKATWAYQSGLEFCEEILSRDNEYTLMIVHSLGMAYFRQGNHEMARENFQKALKGYERIYGRNLSSAGAANVLYSIALMECAQGEFEESLQTFKRVLTLRERLFGVNSMQSVSVFNGIATVFHVQDQYETAMLWYQKALAGWKVVGGGLGRIREIDTIYYIGLILEQQGKNEDASHWYQHATDLEAKFLGEDHLQRLPALQSLHDFVPKVKMDM</sequence>
<comment type="caution">
    <text evidence="2">The sequence shown here is derived from an EMBL/GenBank/DDBJ whole genome shotgun (WGS) entry which is preliminary data.</text>
</comment>
<dbReference type="PANTHER" id="PTHR46082:SF11">
    <property type="entry name" value="AAA+ ATPASE DOMAIN-CONTAINING PROTEIN-RELATED"/>
    <property type="match status" value="1"/>
</dbReference>
<dbReference type="Gene3D" id="1.25.40.10">
    <property type="entry name" value="Tetratricopeptide repeat domain"/>
    <property type="match status" value="2"/>
</dbReference>
<dbReference type="InterPro" id="IPR053137">
    <property type="entry name" value="NLR-like"/>
</dbReference>
<reference evidence="2 3" key="1">
    <citation type="submission" date="2019-10" db="EMBL/GenBank/DDBJ databases">
        <authorList>
            <person name="Palmer J.M."/>
        </authorList>
    </citation>
    <scope>NUCLEOTIDE SEQUENCE [LARGE SCALE GENOMIC DNA]</scope>
    <source>
        <strain evidence="2 3">TWF730</strain>
    </source>
</reference>
<accession>A0AAV9V8K6</accession>
<dbReference type="SUPFAM" id="SSF53167">
    <property type="entry name" value="Purine and uridine phosphorylases"/>
    <property type="match status" value="1"/>
</dbReference>
<dbReference type="Proteomes" id="UP001373714">
    <property type="component" value="Unassembled WGS sequence"/>
</dbReference>
<gene>
    <name evidence="2" type="ORF">TWF730_007695</name>
</gene>
<keyword evidence="3" id="KW-1185">Reference proteome</keyword>
<dbReference type="InterPro" id="IPR027417">
    <property type="entry name" value="P-loop_NTPase"/>
</dbReference>